<proteinExistence type="predicted"/>
<sequence length="69" mass="7405">MNIGVIGIGAGAAIIVIGVLAIFISGDEFAFIRGMMLIVTGILIFGLSFRFKAIRYGSAKDREKGKDKR</sequence>
<dbReference type="AlphaFoldDB" id="A0A2K5ANN6"/>
<reference evidence="3" key="1">
    <citation type="submission" date="2018-01" db="EMBL/GenBank/DDBJ databases">
        <authorList>
            <person name="Kerou L M."/>
        </authorList>
    </citation>
    <scope>NUCLEOTIDE SEQUENCE [LARGE SCALE GENOMIC DNA]</scope>
    <source>
        <strain evidence="3">SCU2</strain>
    </source>
</reference>
<keyword evidence="3" id="KW-1185">Reference proteome</keyword>
<keyword evidence="1" id="KW-0812">Transmembrane</keyword>
<organism evidence="2 3">
    <name type="scientific">Candidatus Nitrosocaldus cavascurensis</name>
    <dbReference type="NCBI Taxonomy" id="2058097"/>
    <lineage>
        <taxon>Archaea</taxon>
        <taxon>Nitrososphaerota</taxon>
        <taxon>Nitrososphaeria</taxon>
        <taxon>Candidatus Nitrosocaldales</taxon>
        <taxon>Candidatus Nitrosocaldaceae</taxon>
        <taxon>Candidatus Nitrosocaldus</taxon>
    </lineage>
</organism>
<dbReference type="GeneID" id="41594163"/>
<dbReference type="RefSeq" id="WP_103286439.1">
    <property type="nucleotide sequence ID" value="NZ_LT981265.1"/>
</dbReference>
<evidence type="ECO:0000313" key="3">
    <source>
        <dbReference type="Proteomes" id="UP000236248"/>
    </source>
</evidence>
<feature type="transmembrane region" description="Helical" evidence="1">
    <location>
        <begin position="5"/>
        <end position="24"/>
    </location>
</feature>
<accession>A0A2K5ANN6</accession>
<dbReference type="EMBL" id="LT981265">
    <property type="protein sequence ID" value="SPC33256.1"/>
    <property type="molecule type" value="Genomic_DNA"/>
</dbReference>
<dbReference type="KEGG" id="ncv:NCAV_0056"/>
<keyword evidence="1" id="KW-0472">Membrane</keyword>
<name>A0A2K5ANN6_9ARCH</name>
<evidence type="ECO:0000256" key="1">
    <source>
        <dbReference type="SAM" id="Phobius"/>
    </source>
</evidence>
<dbReference type="Proteomes" id="UP000236248">
    <property type="component" value="Chromosome NCAV"/>
</dbReference>
<protein>
    <submittedName>
        <fullName evidence="2">Uncharacterized protein</fullName>
    </submittedName>
</protein>
<keyword evidence="1" id="KW-1133">Transmembrane helix</keyword>
<evidence type="ECO:0000313" key="2">
    <source>
        <dbReference type="EMBL" id="SPC33256.1"/>
    </source>
</evidence>
<feature type="transmembrane region" description="Helical" evidence="1">
    <location>
        <begin position="30"/>
        <end position="51"/>
    </location>
</feature>
<gene>
    <name evidence="2" type="ORF">NCAV_0056</name>
</gene>